<dbReference type="Proteomes" id="UP000308891">
    <property type="component" value="Unassembled WGS sequence"/>
</dbReference>
<comment type="caution">
    <text evidence="3">The sequence shown here is derived from an EMBL/GenBank/DDBJ whole genome shotgun (WGS) entry which is preliminary data.</text>
</comment>
<dbReference type="RefSeq" id="WP_136551001.1">
    <property type="nucleotide sequence ID" value="NZ_STGJ01000001.1"/>
</dbReference>
<evidence type="ECO:0000256" key="2">
    <source>
        <dbReference type="SAM" id="Phobius"/>
    </source>
</evidence>
<keyword evidence="4" id="KW-1185">Reference proteome</keyword>
<keyword evidence="2" id="KW-0472">Membrane</keyword>
<dbReference type="OrthoDB" id="193195at2"/>
<sequence>MAVFHSRQRGVSLIEALVAILLFSLGVLGLIALQGRAVYLSSDAKYRADAAFLADSLIGHIAVADQSNLDVFATPAASGTITGDWVAEVVATLPNATAQTQTVAVNKAAREVTVTLQWRSNPNEDPPRKHQVITVLPPQ</sequence>
<dbReference type="Pfam" id="PF07963">
    <property type="entry name" value="N_methyl"/>
    <property type="match status" value="1"/>
</dbReference>
<dbReference type="InterPro" id="IPR012902">
    <property type="entry name" value="N_methyl_site"/>
</dbReference>
<dbReference type="InterPro" id="IPR013362">
    <property type="entry name" value="Pilus_4_PilV"/>
</dbReference>
<keyword evidence="2" id="KW-0812">Transmembrane</keyword>
<dbReference type="AlphaFoldDB" id="A0A4T0V5F9"/>
<evidence type="ECO:0000313" key="3">
    <source>
        <dbReference type="EMBL" id="TIC86990.1"/>
    </source>
</evidence>
<keyword evidence="2" id="KW-1133">Transmembrane helix</keyword>
<evidence type="ECO:0000256" key="1">
    <source>
        <dbReference type="SAM" id="MobiDB-lite"/>
    </source>
</evidence>
<evidence type="ECO:0000313" key="4">
    <source>
        <dbReference type="Proteomes" id="UP000308891"/>
    </source>
</evidence>
<feature type="region of interest" description="Disordered" evidence="1">
    <location>
        <begin position="119"/>
        <end position="139"/>
    </location>
</feature>
<accession>A0A4T0V5F9</accession>
<dbReference type="EMBL" id="STGJ01000001">
    <property type="protein sequence ID" value="TIC86990.1"/>
    <property type="molecule type" value="Genomic_DNA"/>
</dbReference>
<proteinExistence type="predicted"/>
<dbReference type="PROSITE" id="PS00409">
    <property type="entry name" value="PROKAR_NTER_METHYL"/>
    <property type="match status" value="1"/>
</dbReference>
<gene>
    <name evidence="3" type="primary">pilV</name>
    <name evidence="3" type="ORF">E5K04_00825</name>
</gene>
<name>A0A4T0V5F9_9NEIS</name>
<feature type="transmembrane region" description="Helical" evidence="2">
    <location>
        <begin position="12"/>
        <end position="33"/>
    </location>
</feature>
<protein>
    <submittedName>
        <fullName evidence="3">Type IV pilus modification protein PilV</fullName>
    </submittedName>
</protein>
<organism evidence="3 4">
    <name type="scientific">Crenobacter intestini</name>
    <dbReference type="NCBI Taxonomy" id="2563443"/>
    <lineage>
        <taxon>Bacteria</taxon>
        <taxon>Pseudomonadati</taxon>
        <taxon>Pseudomonadota</taxon>
        <taxon>Betaproteobacteria</taxon>
        <taxon>Neisseriales</taxon>
        <taxon>Neisseriaceae</taxon>
        <taxon>Crenobacter</taxon>
    </lineage>
</organism>
<reference evidence="3 4" key="1">
    <citation type="submission" date="2019-04" db="EMBL/GenBank/DDBJ databases">
        <title>Crenobacter sp. nov.</title>
        <authorList>
            <person name="Shi S."/>
        </authorList>
    </citation>
    <scope>NUCLEOTIDE SEQUENCE [LARGE SCALE GENOMIC DNA]</scope>
    <source>
        <strain evidence="3 4">GY 70310</strain>
    </source>
</reference>
<dbReference type="NCBIfam" id="TIGR02523">
    <property type="entry name" value="type_IV_pilV"/>
    <property type="match status" value="1"/>
</dbReference>